<name>A0A927QZD4_9ACTN</name>
<evidence type="ECO:0000256" key="2">
    <source>
        <dbReference type="ARBA" id="ARBA00022692"/>
    </source>
</evidence>
<keyword evidence="8" id="KW-1185">Reference proteome</keyword>
<dbReference type="EMBL" id="JADBEB010000001">
    <property type="protein sequence ID" value="MBE1487483.1"/>
    <property type="molecule type" value="Genomic_DNA"/>
</dbReference>
<organism evidence="7 8">
    <name type="scientific">Plantactinospora soyae</name>
    <dbReference type="NCBI Taxonomy" id="1544732"/>
    <lineage>
        <taxon>Bacteria</taxon>
        <taxon>Bacillati</taxon>
        <taxon>Actinomycetota</taxon>
        <taxon>Actinomycetes</taxon>
        <taxon>Micromonosporales</taxon>
        <taxon>Micromonosporaceae</taxon>
        <taxon>Plantactinospora</taxon>
    </lineage>
</organism>
<dbReference type="GO" id="GO:0030416">
    <property type="term" value="P:methylamine metabolic process"/>
    <property type="evidence" value="ECO:0007669"/>
    <property type="project" value="InterPro"/>
</dbReference>
<dbReference type="Pfam" id="PF07291">
    <property type="entry name" value="MauE"/>
    <property type="match status" value="1"/>
</dbReference>
<evidence type="ECO:0000313" key="8">
    <source>
        <dbReference type="Proteomes" id="UP000649753"/>
    </source>
</evidence>
<evidence type="ECO:0000259" key="6">
    <source>
        <dbReference type="Pfam" id="PF07291"/>
    </source>
</evidence>
<dbReference type="InterPro" id="IPR009908">
    <property type="entry name" value="Methylamine_util_MauE"/>
</dbReference>
<gene>
    <name evidence="7" type="ORF">H4W31_003121</name>
</gene>
<evidence type="ECO:0000256" key="5">
    <source>
        <dbReference type="SAM" id="Phobius"/>
    </source>
</evidence>
<evidence type="ECO:0000256" key="1">
    <source>
        <dbReference type="ARBA" id="ARBA00004141"/>
    </source>
</evidence>
<reference evidence="7" key="1">
    <citation type="submission" date="2020-10" db="EMBL/GenBank/DDBJ databases">
        <title>Sequencing the genomes of 1000 actinobacteria strains.</title>
        <authorList>
            <person name="Klenk H.-P."/>
        </authorList>
    </citation>
    <scope>NUCLEOTIDE SEQUENCE</scope>
    <source>
        <strain evidence="7">DSM 46832</strain>
    </source>
</reference>
<proteinExistence type="predicted"/>
<dbReference type="AlphaFoldDB" id="A0A927QZD4"/>
<dbReference type="GO" id="GO:0016020">
    <property type="term" value="C:membrane"/>
    <property type="evidence" value="ECO:0007669"/>
    <property type="project" value="UniProtKB-SubCell"/>
</dbReference>
<comment type="caution">
    <text evidence="7">The sequence shown here is derived from an EMBL/GenBank/DDBJ whole genome shotgun (WGS) entry which is preliminary data.</text>
</comment>
<dbReference type="Proteomes" id="UP000649753">
    <property type="component" value="Unassembled WGS sequence"/>
</dbReference>
<protein>
    <submittedName>
        <fullName evidence="7">Membrane protein YphA (DoxX/SURF4 family)</fullName>
    </submittedName>
</protein>
<feature type="domain" description="Methylamine utilisation protein MauE" evidence="6">
    <location>
        <begin position="24"/>
        <end position="156"/>
    </location>
</feature>
<comment type="subcellular location">
    <subcellularLocation>
        <location evidence="1">Membrane</location>
        <topology evidence="1">Multi-pass membrane protein</topology>
    </subcellularLocation>
</comment>
<sequence length="180" mass="18491">MIVTERSTGSARGSGTNRWLAARPWLGTAARLGLAAVWLVAGGSKIGDLAASGRAVNAYQIFPYDLSVVIGAALPFVELALGLILLVGLATRLAAGISAFLLVIFIAGIASAWTRGLSIDCGCFGSGGDLAAGQDPTYGTEVLRDLGFLVLAGFLLVWPRTPVSVDAVLGRNTAEGDTDE</sequence>
<feature type="transmembrane region" description="Helical" evidence="5">
    <location>
        <begin position="20"/>
        <end position="41"/>
    </location>
</feature>
<keyword evidence="4 5" id="KW-0472">Membrane</keyword>
<evidence type="ECO:0000256" key="3">
    <source>
        <dbReference type="ARBA" id="ARBA00022989"/>
    </source>
</evidence>
<evidence type="ECO:0000313" key="7">
    <source>
        <dbReference type="EMBL" id="MBE1487483.1"/>
    </source>
</evidence>
<accession>A0A927QZD4</accession>
<evidence type="ECO:0000256" key="4">
    <source>
        <dbReference type="ARBA" id="ARBA00023136"/>
    </source>
</evidence>
<keyword evidence="3 5" id="KW-1133">Transmembrane helix</keyword>
<keyword evidence="2 5" id="KW-0812">Transmembrane</keyword>
<feature type="transmembrane region" description="Helical" evidence="5">
    <location>
        <begin position="61"/>
        <end position="86"/>
    </location>
</feature>
<feature type="transmembrane region" description="Helical" evidence="5">
    <location>
        <begin position="93"/>
        <end position="113"/>
    </location>
</feature>